<dbReference type="RefSeq" id="WP_002669387.1">
    <property type="nucleotide sequence ID" value="NZ_CM001795.1"/>
</dbReference>
<dbReference type="PATRIC" id="fig|999432.5.peg.500"/>
<dbReference type="PANTHER" id="PTHR35024">
    <property type="entry name" value="HYPOTHETICAL CYTOSOLIC PROTEIN"/>
    <property type="match status" value="1"/>
</dbReference>
<name>A0A0E2EJJ0_TREDN</name>
<dbReference type="HOGENOM" id="CLU_072799_4_3_12"/>
<comment type="similarity">
    <text evidence="1">Belongs to the bactofilin family.</text>
</comment>
<dbReference type="GeneID" id="2740879"/>
<reference evidence="2" key="1">
    <citation type="submission" date="2012-01" db="EMBL/GenBank/DDBJ databases">
        <title>The Genome Sequence of Treponema denticola H-22.</title>
        <authorList>
            <consortium name="The Broad Institute Genome Sequencing Platform"/>
            <person name="Earl A."/>
            <person name="Ward D."/>
            <person name="Feldgarden M."/>
            <person name="Gevers D."/>
            <person name="Blanton J.M."/>
            <person name="Fenno C.J."/>
            <person name="Baranova O.V."/>
            <person name="Mathney J."/>
            <person name="Dewhirst F.E."/>
            <person name="Izard J."/>
            <person name="Young S.K."/>
            <person name="Zeng Q."/>
            <person name="Gargeya S."/>
            <person name="Fitzgerald M."/>
            <person name="Haas B."/>
            <person name="Abouelleil A."/>
            <person name="Alvarado L."/>
            <person name="Arachchi H.M."/>
            <person name="Berlin A."/>
            <person name="Chapman S.B."/>
            <person name="Gearin G."/>
            <person name="Goldberg J."/>
            <person name="Griggs A."/>
            <person name="Gujja S."/>
            <person name="Hansen M."/>
            <person name="Heiman D."/>
            <person name="Howarth C."/>
            <person name="Larimer J."/>
            <person name="Lui A."/>
            <person name="MacDonald P.J.P."/>
            <person name="McCowen C."/>
            <person name="Montmayeur A."/>
            <person name="Murphy C."/>
            <person name="Neiman D."/>
            <person name="Pearson M."/>
            <person name="Priest M."/>
            <person name="Roberts A."/>
            <person name="Saif S."/>
            <person name="Shea T."/>
            <person name="Sisk P."/>
            <person name="Stolte C."/>
            <person name="Sykes S."/>
            <person name="Wortman J."/>
            <person name="Nusbaum C."/>
            <person name="Birren B."/>
        </authorList>
    </citation>
    <scope>NUCLEOTIDE SEQUENCE [LARGE SCALE GENOMIC DNA]</scope>
    <source>
        <strain evidence="2">H-22</strain>
    </source>
</reference>
<proteinExistence type="inferred from homology"/>
<comment type="caution">
    <text evidence="2">The sequence shown here is derived from an EMBL/GenBank/DDBJ whole genome shotgun (WGS) entry which is preliminary data.</text>
</comment>
<gene>
    <name evidence="2" type="ORF">HMPREF9726_00484</name>
</gene>
<dbReference type="PANTHER" id="PTHR35024:SF4">
    <property type="entry name" value="POLYMER-FORMING CYTOSKELETAL PROTEIN"/>
    <property type="match status" value="1"/>
</dbReference>
<protein>
    <recommendedName>
        <fullName evidence="3">Polymer-forming cytoskeletal protein</fullName>
    </recommendedName>
</protein>
<dbReference type="Pfam" id="PF04519">
    <property type="entry name" value="Bactofilin"/>
    <property type="match status" value="1"/>
</dbReference>
<sequence>MKRNNKYKEKNVTVLGKETVFDGVMKFSETLQIEGKFIGAIDSQGSLYISKNADCRVQYIKAASIVVEGVIVGSLSAADKVDLKSGSSVKGDITAGRLRIADKVSFEGSVKMIKNNSFPEKNFFSIKSDQLKEQLSRE</sequence>
<dbReference type="EMBL" id="AGDV01000004">
    <property type="protein sequence ID" value="EMB35343.1"/>
    <property type="molecule type" value="Genomic_DNA"/>
</dbReference>
<dbReference type="Proteomes" id="UP000011705">
    <property type="component" value="Chromosome"/>
</dbReference>
<dbReference type="AlphaFoldDB" id="A0A0E2EJJ0"/>
<evidence type="ECO:0000313" key="2">
    <source>
        <dbReference type="EMBL" id="EMB35343.1"/>
    </source>
</evidence>
<dbReference type="InterPro" id="IPR007607">
    <property type="entry name" value="BacA/B"/>
</dbReference>
<evidence type="ECO:0008006" key="3">
    <source>
        <dbReference type="Google" id="ProtNLM"/>
    </source>
</evidence>
<evidence type="ECO:0000256" key="1">
    <source>
        <dbReference type="ARBA" id="ARBA00044755"/>
    </source>
</evidence>
<accession>A0A0E2EJJ0</accession>
<organism evidence="2">
    <name type="scientific">Treponema denticola H-22</name>
    <dbReference type="NCBI Taxonomy" id="999432"/>
    <lineage>
        <taxon>Bacteria</taxon>
        <taxon>Pseudomonadati</taxon>
        <taxon>Spirochaetota</taxon>
        <taxon>Spirochaetia</taxon>
        <taxon>Spirochaetales</taxon>
        <taxon>Treponemataceae</taxon>
        <taxon>Treponema</taxon>
    </lineage>
</organism>